<evidence type="ECO:0000256" key="5">
    <source>
        <dbReference type="ARBA" id="ARBA00022500"/>
    </source>
</evidence>
<dbReference type="Proteomes" id="UP000198620">
    <property type="component" value="Unassembled WGS sequence"/>
</dbReference>
<feature type="domain" description="Motility protein A N-terminal" evidence="15">
    <location>
        <begin position="4"/>
        <end position="93"/>
    </location>
</feature>
<dbReference type="InterPro" id="IPR022522">
    <property type="entry name" value="Flagellar_motor_stator_MotA"/>
</dbReference>
<feature type="domain" description="MotA/TolQ/ExbB proton channel" evidence="14">
    <location>
        <begin position="135"/>
        <end position="237"/>
    </location>
</feature>
<accession>A0A1H7J9H5</accession>
<dbReference type="GO" id="GO:0006935">
    <property type="term" value="P:chemotaxis"/>
    <property type="evidence" value="ECO:0007669"/>
    <property type="project" value="UniProtKB-KW"/>
</dbReference>
<keyword evidence="8" id="KW-0283">Flagellar rotation</keyword>
<gene>
    <name evidence="16" type="ORF">SAMN05216387_102421</name>
</gene>
<dbReference type="GO" id="GO:0005886">
    <property type="term" value="C:plasma membrane"/>
    <property type="evidence" value="ECO:0007669"/>
    <property type="project" value="UniProtKB-SubCell"/>
</dbReference>
<evidence type="ECO:0000256" key="10">
    <source>
        <dbReference type="ARBA" id="ARBA00022989"/>
    </source>
</evidence>
<keyword evidence="7 13" id="KW-0812">Transmembrane</keyword>
<dbReference type="RefSeq" id="WP_090827612.1">
    <property type="nucleotide sequence ID" value="NZ_FOBH01000002.1"/>
</dbReference>
<evidence type="ECO:0000313" key="16">
    <source>
        <dbReference type="EMBL" id="SEK71014.1"/>
    </source>
</evidence>
<keyword evidence="6" id="KW-0997">Cell inner membrane</keyword>
<feature type="transmembrane region" description="Helical" evidence="13">
    <location>
        <begin position="34"/>
        <end position="50"/>
    </location>
</feature>
<evidence type="ECO:0000256" key="11">
    <source>
        <dbReference type="ARBA" id="ARBA00023065"/>
    </source>
</evidence>
<evidence type="ECO:0000256" key="13">
    <source>
        <dbReference type="SAM" id="Phobius"/>
    </source>
</evidence>
<keyword evidence="12 13" id="KW-0472">Membrane</keyword>
<dbReference type="NCBIfam" id="TIGR03818">
    <property type="entry name" value="MotA1"/>
    <property type="match status" value="1"/>
</dbReference>
<dbReference type="Pfam" id="PF01618">
    <property type="entry name" value="MotA_ExbB"/>
    <property type="match status" value="1"/>
</dbReference>
<name>A0A1H7J9H5_9PROT</name>
<dbReference type="InterPro" id="IPR002898">
    <property type="entry name" value="MotA_ExbB_proton_chnl"/>
</dbReference>
<organism evidence="16 17">
    <name type="scientific">Nitrosovibrio tenuis</name>
    <dbReference type="NCBI Taxonomy" id="1233"/>
    <lineage>
        <taxon>Bacteria</taxon>
        <taxon>Pseudomonadati</taxon>
        <taxon>Pseudomonadota</taxon>
        <taxon>Betaproteobacteria</taxon>
        <taxon>Nitrosomonadales</taxon>
        <taxon>Nitrosomonadaceae</taxon>
        <taxon>Nitrosovibrio</taxon>
    </lineage>
</organism>
<feature type="transmembrane region" description="Helical" evidence="13">
    <location>
        <begin position="205"/>
        <end position="227"/>
    </location>
</feature>
<evidence type="ECO:0000259" key="15">
    <source>
        <dbReference type="Pfam" id="PF20560"/>
    </source>
</evidence>
<keyword evidence="3" id="KW-0813">Transport</keyword>
<keyword evidence="10 13" id="KW-1133">Transmembrane helix</keyword>
<proteinExistence type="inferred from homology"/>
<dbReference type="PROSITE" id="PS01307">
    <property type="entry name" value="MOTA"/>
    <property type="match status" value="1"/>
</dbReference>
<dbReference type="InterPro" id="IPR046786">
    <property type="entry name" value="MotA_N"/>
</dbReference>
<evidence type="ECO:0000256" key="1">
    <source>
        <dbReference type="ARBA" id="ARBA00004429"/>
    </source>
</evidence>
<sequence>MLVIVGLIIVIGSVFGGFALGGGHIAALYQPLELLIIGGAAAGAFVLGNTQKAQKATFKALPKVLRAPKYTKAIYMDLMALLYSLLAKVRKEGLMSIETDVDNPEESAIFTQYPNLLADREVIEFMTDYLRLMVGGNLNAFELENLMDNEIETHNQEGEIPVHCISKLADSMPAFGIVAAVMGVIHTMASVGLPPSELGILVAQALVGTFLGILLGYGFVGPFAAVLEQKLGESTKMLQCIRVTLLASINGYAPALAVEFGRKVLYSTERPSFSELEEHVRQAKKK</sequence>
<keyword evidence="9" id="KW-0375">Hydrogen ion transport</keyword>
<dbReference type="PANTHER" id="PTHR30433">
    <property type="entry name" value="CHEMOTAXIS PROTEIN MOTA"/>
    <property type="match status" value="1"/>
</dbReference>
<evidence type="ECO:0000256" key="12">
    <source>
        <dbReference type="ARBA" id="ARBA00023136"/>
    </source>
</evidence>
<dbReference type="AlphaFoldDB" id="A0A1H7J9H5"/>
<evidence type="ECO:0000256" key="3">
    <source>
        <dbReference type="ARBA" id="ARBA00022448"/>
    </source>
</evidence>
<dbReference type="InterPro" id="IPR000540">
    <property type="entry name" value="Flag_MotA_CS"/>
</dbReference>
<keyword evidence="5" id="KW-0145">Chemotaxis</keyword>
<comment type="similarity">
    <text evidence="2">Belongs to the MotA family.</text>
</comment>
<protein>
    <submittedName>
        <fullName evidence="16">Chemotaxis protein MotA</fullName>
    </submittedName>
</protein>
<dbReference type="InterPro" id="IPR047055">
    <property type="entry name" value="MotA-like"/>
</dbReference>
<dbReference type="STRING" id="1233.SAMN05216387_102421"/>
<evidence type="ECO:0000256" key="6">
    <source>
        <dbReference type="ARBA" id="ARBA00022519"/>
    </source>
</evidence>
<feature type="transmembrane region" description="Helical" evidence="13">
    <location>
        <begin position="6"/>
        <end position="27"/>
    </location>
</feature>
<evidence type="ECO:0000259" key="14">
    <source>
        <dbReference type="Pfam" id="PF01618"/>
    </source>
</evidence>
<evidence type="ECO:0000313" key="17">
    <source>
        <dbReference type="Proteomes" id="UP000198620"/>
    </source>
</evidence>
<dbReference type="EMBL" id="FOBH01000002">
    <property type="protein sequence ID" value="SEK71014.1"/>
    <property type="molecule type" value="Genomic_DNA"/>
</dbReference>
<reference evidence="16 17" key="1">
    <citation type="submission" date="2016-10" db="EMBL/GenBank/DDBJ databases">
        <authorList>
            <person name="de Groot N.N."/>
        </authorList>
    </citation>
    <scope>NUCLEOTIDE SEQUENCE [LARGE SCALE GENOMIC DNA]</scope>
    <source>
        <strain evidence="16 17">Nv1</strain>
    </source>
</reference>
<dbReference type="OrthoDB" id="9782603at2"/>
<keyword evidence="17" id="KW-1185">Reference proteome</keyword>
<evidence type="ECO:0000256" key="4">
    <source>
        <dbReference type="ARBA" id="ARBA00022475"/>
    </source>
</evidence>
<evidence type="ECO:0000256" key="8">
    <source>
        <dbReference type="ARBA" id="ARBA00022779"/>
    </source>
</evidence>
<keyword evidence="4" id="KW-1003">Cell membrane</keyword>
<dbReference type="GO" id="GO:0071978">
    <property type="term" value="P:bacterial-type flagellum-dependent swarming motility"/>
    <property type="evidence" value="ECO:0007669"/>
    <property type="project" value="InterPro"/>
</dbReference>
<dbReference type="PANTHER" id="PTHR30433:SF4">
    <property type="entry name" value="MOTILITY PROTEIN A"/>
    <property type="match status" value="1"/>
</dbReference>
<evidence type="ECO:0000256" key="7">
    <source>
        <dbReference type="ARBA" id="ARBA00022692"/>
    </source>
</evidence>
<feature type="transmembrane region" description="Helical" evidence="13">
    <location>
        <begin position="174"/>
        <end position="193"/>
    </location>
</feature>
<evidence type="ECO:0000256" key="9">
    <source>
        <dbReference type="ARBA" id="ARBA00022781"/>
    </source>
</evidence>
<keyword evidence="11" id="KW-0406">Ion transport</keyword>
<evidence type="ECO:0000256" key="2">
    <source>
        <dbReference type="ARBA" id="ARBA00008038"/>
    </source>
</evidence>
<dbReference type="GO" id="GO:1902600">
    <property type="term" value="P:proton transmembrane transport"/>
    <property type="evidence" value="ECO:0007669"/>
    <property type="project" value="UniProtKB-KW"/>
</dbReference>
<dbReference type="Pfam" id="PF20560">
    <property type="entry name" value="MotA_N"/>
    <property type="match status" value="1"/>
</dbReference>
<comment type="subcellular location">
    <subcellularLocation>
        <location evidence="1">Cell inner membrane</location>
        <topology evidence="1">Multi-pass membrane protein</topology>
    </subcellularLocation>
</comment>